<protein>
    <recommendedName>
        <fullName evidence="3">PD-(D/E)XK nuclease superfamily protein</fullName>
    </recommendedName>
</protein>
<accession>A0A285NQS2</accession>
<dbReference type="Proteomes" id="UP000218627">
    <property type="component" value="Unassembled WGS sequence"/>
</dbReference>
<reference evidence="2" key="1">
    <citation type="submission" date="2017-09" db="EMBL/GenBank/DDBJ databases">
        <authorList>
            <person name="Varghese N."/>
            <person name="Submissions S."/>
        </authorList>
    </citation>
    <scope>NUCLEOTIDE SEQUENCE [LARGE SCALE GENOMIC DNA]</scope>
    <source>
        <strain evidence="2">DSM 2913</strain>
    </source>
</reference>
<name>A0A285NQS2_9AQUI</name>
<organism evidence="1 2">
    <name type="scientific">Hydrogenobacter hydrogenophilus</name>
    <dbReference type="NCBI Taxonomy" id="35835"/>
    <lineage>
        <taxon>Bacteria</taxon>
        <taxon>Pseudomonadati</taxon>
        <taxon>Aquificota</taxon>
        <taxon>Aquificia</taxon>
        <taxon>Aquificales</taxon>
        <taxon>Aquificaceae</taxon>
        <taxon>Hydrogenobacter</taxon>
    </lineage>
</organism>
<evidence type="ECO:0000313" key="2">
    <source>
        <dbReference type="Proteomes" id="UP000218627"/>
    </source>
</evidence>
<gene>
    <name evidence="1" type="ORF">SAMN06265353_0344</name>
</gene>
<sequence>MNYLKRITELLEEIKTLLGRDNTSVAQNETPVYPTEIRSEDSRYLVNIGYLEDFLPYDRMNPLYNKTLWSIFSKLYAGGIKVKSFTLYKLKKEERSKLSGTLKFMIRNYDKIYPAYRLLLSGVKNYRGGQVVISLEDTPQESVELLLRLLDQFKNGIIHNYTWNKDQKTLTITNILDINFLRGGWFEQAMQLNLPNFFLEANPYGNYVFLSNLKYETKYGNEGEIDGMVLVSDSGFYNRLFILEYKTSSSLSEFNLTSFNNKSAFIKTCLYQFFTLRFYMIVPQKLNNGADTSNYIFTLCSVDDFVSKLKQDMGANNG</sequence>
<evidence type="ECO:0008006" key="3">
    <source>
        <dbReference type="Google" id="ProtNLM"/>
    </source>
</evidence>
<proteinExistence type="predicted"/>
<dbReference type="RefSeq" id="WP_096600442.1">
    <property type="nucleotide sequence ID" value="NZ_OBEN01000001.1"/>
</dbReference>
<keyword evidence="2" id="KW-1185">Reference proteome</keyword>
<dbReference type="AlphaFoldDB" id="A0A285NQS2"/>
<evidence type="ECO:0000313" key="1">
    <source>
        <dbReference type="EMBL" id="SNZ11852.1"/>
    </source>
</evidence>
<dbReference type="EMBL" id="OBEN01000001">
    <property type="protein sequence ID" value="SNZ11852.1"/>
    <property type="molecule type" value="Genomic_DNA"/>
</dbReference>